<evidence type="ECO:0000313" key="2">
    <source>
        <dbReference type="Proteomes" id="UP000494122"/>
    </source>
</evidence>
<protein>
    <submittedName>
        <fullName evidence="1">Uncharacterized protein</fullName>
    </submittedName>
</protein>
<dbReference type="EMBL" id="CADILE010000008">
    <property type="protein sequence ID" value="CAB3875404.1"/>
    <property type="molecule type" value="Genomic_DNA"/>
</dbReference>
<accession>A0A2M9GVV6</accession>
<dbReference type="Proteomes" id="UP000494122">
    <property type="component" value="Unassembled WGS sequence"/>
</dbReference>
<gene>
    <name evidence="1" type="ORF">LMG3328_03009</name>
</gene>
<dbReference type="PANTHER" id="PTHR43130">
    <property type="entry name" value="ARAC-FAMILY TRANSCRIPTIONAL REGULATOR"/>
    <property type="match status" value="1"/>
</dbReference>
<dbReference type="Pfam" id="PF01965">
    <property type="entry name" value="DJ-1_PfpI"/>
    <property type="match status" value="1"/>
</dbReference>
<dbReference type="SUPFAM" id="SSF52317">
    <property type="entry name" value="Class I glutamine amidotransferase-like"/>
    <property type="match status" value="1"/>
</dbReference>
<dbReference type="InterPro" id="IPR018060">
    <property type="entry name" value="HTH_AraC"/>
</dbReference>
<evidence type="ECO:0000313" key="1">
    <source>
        <dbReference type="EMBL" id="CAB3875404.1"/>
    </source>
</evidence>
<dbReference type="InterPro" id="IPR052158">
    <property type="entry name" value="INH-QAR"/>
</dbReference>
<dbReference type="Pfam" id="PF12833">
    <property type="entry name" value="HTH_18"/>
    <property type="match status" value="1"/>
</dbReference>
<sequence>MRICLLALDGVFDTGLTALLDTFDTANELASMQSDAPAPFEVTVAGVGRRIRTALGLSMAVRPAGDVARPDWVVVPALNAKTPPKLLAALARPDVVRAKAQLRAWRGQGIGVAAACIGTFVVADSGLLDGREATTTWSLAPLFRERYPAVRLDDTRMIVAGDGLVTAGAAMGHLDLALWLMRQASPGLAEVVARFLLIDNRSSQAQYIIPDFLAHADPLVARFERWARENLSRGFALQEAAAALRVHARTLQRRTELVLGKSPLAFVQDLRVQRARQLVANGCDLDTVAAQVGYADTSTLRSLLRRKLGRGVRELRRDAGA</sequence>
<dbReference type="Gene3D" id="1.10.10.60">
    <property type="entry name" value="Homeodomain-like"/>
    <property type="match status" value="1"/>
</dbReference>
<dbReference type="PANTHER" id="PTHR43130:SF3">
    <property type="entry name" value="HTH-TYPE TRANSCRIPTIONAL REGULATOR RV1931C"/>
    <property type="match status" value="1"/>
</dbReference>
<proteinExistence type="predicted"/>
<dbReference type="GO" id="GO:0043565">
    <property type="term" value="F:sequence-specific DNA binding"/>
    <property type="evidence" value="ECO:0007669"/>
    <property type="project" value="InterPro"/>
</dbReference>
<dbReference type="SMART" id="SM00342">
    <property type="entry name" value="HTH_ARAC"/>
    <property type="match status" value="1"/>
</dbReference>
<name>A0A2M9GVV6_9BURK</name>
<dbReference type="RefSeq" id="WP_068953079.1">
    <property type="nucleotide sequence ID" value="NZ_CADILE010000008.1"/>
</dbReference>
<dbReference type="PROSITE" id="PS01124">
    <property type="entry name" value="HTH_ARAC_FAMILY_2"/>
    <property type="match status" value="1"/>
</dbReference>
<organism evidence="1 2">
    <name type="scientific">Achromobacter ruhlandii</name>
    <dbReference type="NCBI Taxonomy" id="72557"/>
    <lineage>
        <taxon>Bacteria</taxon>
        <taxon>Pseudomonadati</taxon>
        <taxon>Pseudomonadota</taxon>
        <taxon>Betaproteobacteria</taxon>
        <taxon>Burkholderiales</taxon>
        <taxon>Alcaligenaceae</taxon>
        <taxon>Achromobacter</taxon>
    </lineage>
</organism>
<dbReference type="Gene3D" id="3.40.50.880">
    <property type="match status" value="1"/>
</dbReference>
<dbReference type="AlphaFoldDB" id="A0A2M9GVV6"/>
<dbReference type="GO" id="GO:0003700">
    <property type="term" value="F:DNA-binding transcription factor activity"/>
    <property type="evidence" value="ECO:0007669"/>
    <property type="project" value="InterPro"/>
</dbReference>
<dbReference type="InterPro" id="IPR002818">
    <property type="entry name" value="DJ-1/PfpI"/>
</dbReference>
<reference evidence="1 2" key="1">
    <citation type="submission" date="2020-04" db="EMBL/GenBank/DDBJ databases">
        <authorList>
            <person name="De Canck E."/>
        </authorList>
    </citation>
    <scope>NUCLEOTIDE SEQUENCE [LARGE SCALE GENOMIC DNA]</scope>
    <source>
        <strain evidence="1 2">LMG 3328</strain>
    </source>
</reference>
<dbReference type="InterPro" id="IPR029062">
    <property type="entry name" value="Class_I_gatase-like"/>
</dbReference>